<dbReference type="AlphaFoldDB" id="A0A9P9DXX9"/>
<protein>
    <submittedName>
        <fullName evidence="4">Uncharacterized protein</fullName>
    </submittedName>
</protein>
<keyword evidence="2" id="KW-0472">Membrane</keyword>
<organism evidence="4 5">
    <name type="scientific">Dactylonectria macrodidyma</name>
    <dbReference type="NCBI Taxonomy" id="307937"/>
    <lineage>
        <taxon>Eukaryota</taxon>
        <taxon>Fungi</taxon>
        <taxon>Dikarya</taxon>
        <taxon>Ascomycota</taxon>
        <taxon>Pezizomycotina</taxon>
        <taxon>Sordariomycetes</taxon>
        <taxon>Hypocreomycetidae</taxon>
        <taxon>Hypocreales</taxon>
        <taxon>Nectriaceae</taxon>
        <taxon>Dactylonectria</taxon>
    </lineage>
</organism>
<feature type="transmembrane region" description="Helical" evidence="2">
    <location>
        <begin position="161"/>
        <end position="185"/>
    </location>
</feature>
<evidence type="ECO:0000313" key="5">
    <source>
        <dbReference type="Proteomes" id="UP000738349"/>
    </source>
</evidence>
<evidence type="ECO:0000313" key="4">
    <source>
        <dbReference type="EMBL" id="KAH7127408.1"/>
    </source>
</evidence>
<keyword evidence="2" id="KW-1133">Transmembrane helix</keyword>
<keyword evidence="2" id="KW-0812">Transmembrane</keyword>
<evidence type="ECO:0000256" key="2">
    <source>
        <dbReference type="SAM" id="Phobius"/>
    </source>
</evidence>
<reference evidence="4" key="1">
    <citation type="journal article" date="2021" name="Nat. Commun.">
        <title>Genetic determinants of endophytism in the Arabidopsis root mycobiome.</title>
        <authorList>
            <person name="Mesny F."/>
            <person name="Miyauchi S."/>
            <person name="Thiergart T."/>
            <person name="Pickel B."/>
            <person name="Atanasova L."/>
            <person name="Karlsson M."/>
            <person name="Huettel B."/>
            <person name="Barry K.W."/>
            <person name="Haridas S."/>
            <person name="Chen C."/>
            <person name="Bauer D."/>
            <person name="Andreopoulos W."/>
            <person name="Pangilinan J."/>
            <person name="LaButti K."/>
            <person name="Riley R."/>
            <person name="Lipzen A."/>
            <person name="Clum A."/>
            <person name="Drula E."/>
            <person name="Henrissat B."/>
            <person name="Kohler A."/>
            <person name="Grigoriev I.V."/>
            <person name="Martin F.M."/>
            <person name="Hacquard S."/>
        </authorList>
    </citation>
    <scope>NUCLEOTIDE SEQUENCE</scope>
    <source>
        <strain evidence="4">MPI-CAGE-AT-0147</strain>
    </source>
</reference>
<gene>
    <name evidence="4" type="ORF">EDB81DRAFT_907685</name>
</gene>
<feature type="region of interest" description="Disordered" evidence="1">
    <location>
        <begin position="201"/>
        <end position="269"/>
    </location>
</feature>
<name>A0A9P9DXX9_9HYPO</name>
<keyword evidence="5" id="KW-1185">Reference proteome</keyword>
<evidence type="ECO:0000256" key="3">
    <source>
        <dbReference type="SAM" id="SignalP"/>
    </source>
</evidence>
<proteinExistence type="predicted"/>
<dbReference type="Proteomes" id="UP000738349">
    <property type="component" value="Unassembled WGS sequence"/>
</dbReference>
<feature type="compositionally biased region" description="Basic and acidic residues" evidence="1">
    <location>
        <begin position="244"/>
        <end position="258"/>
    </location>
</feature>
<feature type="signal peptide" evidence="3">
    <location>
        <begin position="1"/>
        <end position="20"/>
    </location>
</feature>
<evidence type="ECO:0000256" key="1">
    <source>
        <dbReference type="SAM" id="MobiDB-lite"/>
    </source>
</evidence>
<sequence>MSFTMLLGLALAVLVPIVQPLTLFDTPGSGGLSGVYRDNPLYTVGEDMNILWNTDLDKTDLYVFLRYPTESPSHAYDVLKENSASTSMIWTVNLKNHFSWNFSEGDVAILYFGIFATGNNTVDGYSHYFNVTVPLSVTSTTSTNTATASVETTETELPITAVAGISVASTLGAVLMVGALAFLAWRRIHHKGELGALQTLQPLQTQHTPSEQGRPDELKTELSSDNWVRPPHVDQLVQNQEGLLSHETRNQPPHDEVRPQGPGGLYEAP</sequence>
<accession>A0A9P9DXX9</accession>
<feature type="chain" id="PRO_5040481306" evidence="3">
    <location>
        <begin position="21"/>
        <end position="269"/>
    </location>
</feature>
<feature type="compositionally biased region" description="Basic and acidic residues" evidence="1">
    <location>
        <begin position="213"/>
        <end position="222"/>
    </location>
</feature>
<dbReference type="EMBL" id="JAGMUV010000019">
    <property type="protein sequence ID" value="KAH7127408.1"/>
    <property type="molecule type" value="Genomic_DNA"/>
</dbReference>
<keyword evidence="3" id="KW-0732">Signal</keyword>
<dbReference type="OrthoDB" id="5390143at2759"/>
<comment type="caution">
    <text evidence="4">The sequence shown here is derived from an EMBL/GenBank/DDBJ whole genome shotgun (WGS) entry which is preliminary data.</text>
</comment>